<dbReference type="EMBL" id="LN736376">
    <property type="protein sequence ID" value="CEP65012.1"/>
    <property type="molecule type" value="Genomic_DNA"/>
</dbReference>
<evidence type="ECO:0000313" key="9">
    <source>
        <dbReference type="Proteomes" id="UP000054304"/>
    </source>
</evidence>
<dbReference type="SMART" id="SM00338">
    <property type="entry name" value="BRLZ"/>
    <property type="match status" value="1"/>
</dbReference>
<dbReference type="InterPro" id="IPR004827">
    <property type="entry name" value="bZIP"/>
</dbReference>
<evidence type="ECO:0000256" key="3">
    <source>
        <dbReference type="ARBA" id="ARBA00023015"/>
    </source>
</evidence>
<feature type="domain" description="BZIP" evidence="7">
    <location>
        <begin position="32"/>
        <end position="95"/>
    </location>
</feature>
<comment type="subcellular location">
    <subcellularLocation>
        <location evidence="2">Cytoplasm</location>
    </subcellularLocation>
    <subcellularLocation>
        <location evidence="1">Nucleus</location>
    </subcellularLocation>
</comment>
<dbReference type="Proteomes" id="UP000054304">
    <property type="component" value="Unassembled WGS sequence"/>
</dbReference>
<dbReference type="AlphaFoldDB" id="A0A0C7NB37"/>
<dbReference type="GO" id="GO:0001228">
    <property type="term" value="F:DNA-binding transcription activator activity, RNA polymerase II-specific"/>
    <property type="evidence" value="ECO:0007669"/>
    <property type="project" value="TreeGrafter"/>
</dbReference>
<dbReference type="Pfam" id="PF08601">
    <property type="entry name" value="PAP1"/>
    <property type="match status" value="1"/>
</dbReference>
<dbReference type="GO" id="GO:0034599">
    <property type="term" value="P:cellular response to oxidative stress"/>
    <property type="evidence" value="ECO:0007669"/>
    <property type="project" value="EnsemblFungi"/>
</dbReference>
<dbReference type="PANTHER" id="PTHR40621">
    <property type="entry name" value="TRANSCRIPTION FACTOR KAPC-RELATED"/>
    <property type="match status" value="1"/>
</dbReference>
<proteinExistence type="predicted"/>
<evidence type="ECO:0000313" key="8">
    <source>
        <dbReference type="EMBL" id="CEP65012.1"/>
    </source>
</evidence>
<keyword evidence="5" id="KW-0539">Nucleus</keyword>
<dbReference type="OrthoDB" id="5380163at2759"/>
<reference evidence="8 9" key="1">
    <citation type="submission" date="2014-12" db="EMBL/GenBank/DDBJ databases">
        <authorList>
            <person name="Neuveglise Cecile"/>
        </authorList>
    </citation>
    <scope>NUCLEOTIDE SEQUENCE [LARGE SCALE GENOMIC DNA]</scope>
    <source>
        <strain evidence="8 9">CBS 12615</strain>
    </source>
</reference>
<dbReference type="SUPFAM" id="SSF111430">
    <property type="entry name" value="YAP1 redox domain"/>
    <property type="match status" value="1"/>
</dbReference>
<dbReference type="GO" id="GO:0090575">
    <property type="term" value="C:RNA polymerase II transcription regulator complex"/>
    <property type="evidence" value="ECO:0007669"/>
    <property type="project" value="TreeGrafter"/>
</dbReference>
<keyword evidence="9" id="KW-1185">Reference proteome</keyword>
<dbReference type="FunFam" id="1.20.5.170:FF:000067">
    <property type="entry name" value="BZIP transcription factor"/>
    <property type="match status" value="1"/>
</dbReference>
<name>A0A0C7NB37_9SACH</name>
<evidence type="ECO:0000259" key="7">
    <source>
        <dbReference type="PROSITE" id="PS50217"/>
    </source>
</evidence>
<dbReference type="SUPFAM" id="SSF57959">
    <property type="entry name" value="Leucine zipper domain"/>
    <property type="match status" value="1"/>
</dbReference>
<dbReference type="HOGENOM" id="CLU_032750_0_0_1"/>
<dbReference type="STRING" id="1245769.A0A0C7NB37"/>
<feature type="compositionally biased region" description="Polar residues" evidence="6">
    <location>
        <begin position="343"/>
        <end position="356"/>
    </location>
</feature>
<evidence type="ECO:0000256" key="6">
    <source>
        <dbReference type="SAM" id="MobiDB-lite"/>
    </source>
</evidence>
<dbReference type="Gene3D" id="1.10.238.100">
    <property type="entry name" value="YAP1 redox domain. Chain B"/>
    <property type="match status" value="1"/>
</dbReference>
<protein>
    <submittedName>
        <fullName evidence="8">LALA0S17e00166g1_1</fullName>
    </submittedName>
</protein>
<dbReference type="GO" id="GO:0005737">
    <property type="term" value="C:cytoplasm"/>
    <property type="evidence" value="ECO:0007669"/>
    <property type="project" value="UniProtKB-SubCell"/>
</dbReference>
<dbReference type="GeneID" id="34688582"/>
<keyword evidence="3" id="KW-0805">Transcription regulation</keyword>
<feature type="compositionally biased region" description="Basic and acidic residues" evidence="6">
    <location>
        <begin position="48"/>
        <end position="58"/>
    </location>
</feature>
<dbReference type="PROSITE" id="PS50217">
    <property type="entry name" value="BZIP"/>
    <property type="match status" value="1"/>
</dbReference>
<feature type="compositionally biased region" description="Polar residues" evidence="6">
    <location>
        <begin position="215"/>
        <end position="243"/>
    </location>
</feature>
<dbReference type="InterPro" id="IPR046347">
    <property type="entry name" value="bZIP_sf"/>
</dbReference>
<feature type="region of interest" description="Disordered" evidence="6">
    <location>
        <begin position="342"/>
        <end position="361"/>
    </location>
</feature>
<dbReference type="Gene3D" id="1.20.5.170">
    <property type="match status" value="1"/>
</dbReference>
<feature type="compositionally biased region" description="Low complexity" evidence="6">
    <location>
        <begin position="286"/>
        <end position="337"/>
    </location>
</feature>
<dbReference type="InterPro" id="IPR050936">
    <property type="entry name" value="AP-1-like"/>
</dbReference>
<feature type="region of interest" description="Disordered" evidence="6">
    <location>
        <begin position="1"/>
        <end position="58"/>
    </location>
</feature>
<feature type="region of interest" description="Disordered" evidence="6">
    <location>
        <begin position="116"/>
        <end position="161"/>
    </location>
</feature>
<dbReference type="GO" id="GO:0000304">
    <property type="term" value="P:response to singlet oxygen"/>
    <property type="evidence" value="ECO:0007669"/>
    <property type="project" value="EnsemblFungi"/>
</dbReference>
<gene>
    <name evidence="8" type="ORF">LALA0_S17e00166g</name>
</gene>
<evidence type="ECO:0000256" key="5">
    <source>
        <dbReference type="ARBA" id="ARBA00023242"/>
    </source>
</evidence>
<evidence type="ECO:0000256" key="2">
    <source>
        <dbReference type="ARBA" id="ARBA00004496"/>
    </source>
</evidence>
<keyword evidence="4" id="KW-0804">Transcription</keyword>
<dbReference type="GO" id="GO:1900101">
    <property type="term" value="P:regulation of endoplasmic reticulum unfolded protein response"/>
    <property type="evidence" value="ECO:0007669"/>
    <property type="project" value="EnsemblFungi"/>
</dbReference>
<dbReference type="InterPro" id="IPR013910">
    <property type="entry name" value="TF_PAP1"/>
</dbReference>
<dbReference type="CDD" id="cd14688">
    <property type="entry name" value="bZIP_YAP"/>
    <property type="match status" value="1"/>
</dbReference>
<dbReference type="PANTHER" id="PTHR40621:SF6">
    <property type="entry name" value="AP-1-LIKE TRANSCRIPTION FACTOR YAP1-RELATED"/>
    <property type="match status" value="1"/>
</dbReference>
<evidence type="ECO:0000256" key="1">
    <source>
        <dbReference type="ARBA" id="ARBA00004123"/>
    </source>
</evidence>
<evidence type="ECO:0000256" key="4">
    <source>
        <dbReference type="ARBA" id="ARBA00023163"/>
    </source>
</evidence>
<dbReference type="RefSeq" id="XP_022631207.1">
    <property type="nucleotide sequence ID" value="XM_022775055.1"/>
</dbReference>
<feature type="compositionally biased region" description="Polar residues" evidence="6">
    <location>
        <begin position="144"/>
        <end position="160"/>
    </location>
</feature>
<dbReference type="GO" id="GO:0000976">
    <property type="term" value="F:transcription cis-regulatory region binding"/>
    <property type="evidence" value="ECO:0007669"/>
    <property type="project" value="InterPro"/>
</dbReference>
<organism evidence="8 9">
    <name type="scientific">Lachancea lanzarotensis</name>
    <dbReference type="NCBI Taxonomy" id="1245769"/>
    <lineage>
        <taxon>Eukaryota</taxon>
        <taxon>Fungi</taxon>
        <taxon>Dikarya</taxon>
        <taxon>Ascomycota</taxon>
        <taxon>Saccharomycotina</taxon>
        <taxon>Saccharomycetes</taxon>
        <taxon>Saccharomycetales</taxon>
        <taxon>Saccharomycetaceae</taxon>
        <taxon>Lachancea</taxon>
    </lineage>
</organism>
<sequence>MTTVKRVLDSPVPPEDPAKRRGSKPGRKPLDTEAKNKRTAQNRAAQRAFRERKEQKMKELEDKVLQLEHVQQQSEMESDFLRGQLQQLVSELQQYRPQQPSDSHVLQYLAKSEQLQKRHEHLRGRSDSGSISRSRSRSRSDGRNTCNTTPTDASENSSPMNDAAKINESMQRKMSFTFEYPKLGMVSNTSPADSASTTASSGLPPNKSLPFLAPTPSTSSGSLDLFSYNNTSDNQSLPKFTPSTNSNALSNDFDFNSHFDEQVSDFCSQLNEACGTRECPMPKKNSPSSQSSPIIQRLQQSRVPSVSSPSASSARSPKNTQQLPQAAQRQQVTQQPEQLTLTNSWDSPQFGQSAFGTESDDPVNKWMFGGAEFSKMNNVVRESTYTADSLPFIDTSLAFPSDQQDRLFNHNSDDVLTQFFEEDPTVNQLTTEESDYDPFRPNLGLMSENANSNSNFAGSSHSVSESSVSTTITVPDQAPVEKTLASSSASPDEQTGVVEDVVPARDGAMLKCSEIWDRVTAHPKYSDLDIDSLCFELRTKAKCSERGVVINADDVQMALSKHMT</sequence>
<feature type="region of interest" description="Disordered" evidence="6">
    <location>
        <begin position="188"/>
        <end position="243"/>
    </location>
</feature>
<feature type="compositionally biased region" description="Low complexity" evidence="6">
    <location>
        <begin position="188"/>
        <end position="201"/>
    </location>
</feature>
<dbReference type="InterPro" id="IPR023167">
    <property type="entry name" value="Yap1_redox_dom_sf"/>
</dbReference>
<feature type="region of interest" description="Disordered" evidence="6">
    <location>
        <begin position="278"/>
        <end position="337"/>
    </location>
</feature>
<dbReference type="GO" id="GO:0009408">
    <property type="term" value="P:response to heat"/>
    <property type="evidence" value="ECO:0007669"/>
    <property type="project" value="EnsemblFungi"/>
</dbReference>
<dbReference type="PROSITE" id="PS00036">
    <property type="entry name" value="BZIP_BASIC"/>
    <property type="match status" value="1"/>
</dbReference>
<dbReference type="Pfam" id="PF00170">
    <property type="entry name" value="bZIP_1"/>
    <property type="match status" value="1"/>
</dbReference>
<accession>A0A0C7NB37</accession>